<feature type="region of interest" description="Disordered" evidence="1">
    <location>
        <begin position="48"/>
        <end position="92"/>
    </location>
</feature>
<name>A0ABP1RIF3_9HEXA</name>
<sequence length="176" mass="19864">MGPFIQPANEIIRTTLVIPELKCECRDFSSTYVRTADADEYINEIDIDDHDQSSVGGPMRRKYPRRHGQRQFTRMQKRQRQLAGETSSKNQSLLRENEDFSSNQMMISPSSSESSDPCLVGINCESCVRTPNGGNGQGSCVWEVTSNGSLCVANYTPSHEIKDVFFNEEQCKKLEN</sequence>
<evidence type="ECO:0000313" key="2">
    <source>
        <dbReference type="EMBL" id="CAL8128815.1"/>
    </source>
</evidence>
<feature type="compositionally biased region" description="Basic residues" evidence="1">
    <location>
        <begin position="59"/>
        <end position="80"/>
    </location>
</feature>
<evidence type="ECO:0000256" key="1">
    <source>
        <dbReference type="SAM" id="MobiDB-lite"/>
    </source>
</evidence>
<protein>
    <submittedName>
        <fullName evidence="2">Uncharacterized protein</fullName>
    </submittedName>
</protein>
<reference evidence="2 3" key="1">
    <citation type="submission" date="2024-08" db="EMBL/GenBank/DDBJ databases">
        <authorList>
            <person name="Cucini C."/>
            <person name="Frati F."/>
        </authorList>
    </citation>
    <scope>NUCLEOTIDE SEQUENCE [LARGE SCALE GENOMIC DNA]</scope>
</reference>
<dbReference type="Proteomes" id="UP001642540">
    <property type="component" value="Unassembled WGS sequence"/>
</dbReference>
<comment type="caution">
    <text evidence="2">The sequence shown here is derived from an EMBL/GenBank/DDBJ whole genome shotgun (WGS) entry which is preliminary data.</text>
</comment>
<dbReference type="EMBL" id="CAXLJM020000075">
    <property type="protein sequence ID" value="CAL8128815.1"/>
    <property type="molecule type" value="Genomic_DNA"/>
</dbReference>
<gene>
    <name evidence="2" type="ORF">ODALV1_LOCUS22580</name>
</gene>
<accession>A0ABP1RIF3</accession>
<keyword evidence="3" id="KW-1185">Reference proteome</keyword>
<proteinExistence type="predicted"/>
<organism evidence="2 3">
    <name type="scientific">Orchesella dallaii</name>
    <dbReference type="NCBI Taxonomy" id="48710"/>
    <lineage>
        <taxon>Eukaryota</taxon>
        <taxon>Metazoa</taxon>
        <taxon>Ecdysozoa</taxon>
        <taxon>Arthropoda</taxon>
        <taxon>Hexapoda</taxon>
        <taxon>Collembola</taxon>
        <taxon>Entomobryomorpha</taxon>
        <taxon>Entomobryoidea</taxon>
        <taxon>Orchesellidae</taxon>
        <taxon>Orchesellinae</taxon>
        <taxon>Orchesella</taxon>
    </lineage>
</organism>
<evidence type="ECO:0000313" key="3">
    <source>
        <dbReference type="Proteomes" id="UP001642540"/>
    </source>
</evidence>